<comment type="caution">
    <text evidence="1">The sequence shown here is derived from an EMBL/GenBank/DDBJ whole genome shotgun (WGS) entry which is preliminary data.</text>
</comment>
<dbReference type="Proteomes" id="UP000260025">
    <property type="component" value="Unassembled WGS sequence"/>
</dbReference>
<dbReference type="AlphaFoldDB" id="A0A3E2VUH7"/>
<name>A0A3E2VUH7_CLOIN</name>
<reference evidence="1 2" key="1">
    <citation type="submission" date="2018-08" db="EMBL/GenBank/DDBJ databases">
        <title>A genome reference for cultivated species of the human gut microbiota.</title>
        <authorList>
            <person name="Zou Y."/>
            <person name="Xue W."/>
            <person name="Luo G."/>
        </authorList>
    </citation>
    <scope>NUCLEOTIDE SEQUENCE [LARGE SCALE GENOMIC DNA]</scope>
    <source>
        <strain evidence="1 2">OF01-2LB</strain>
    </source>
</reference>
<gene>
    <name evidence="1" type="ORF">DXA38_12765</name>
</gene>
<evidence type="ECO:0000313" key="1">
    <source>
        <dbReference type="EMBL" id="RGC14749.1"/>
    </source>
</evidence>
<accession>A0A3E2VUH7</accession>
<sequence length="75" mass="9132">MNKRETDSNLINKAEPFFYNISLRATRAYPFRWRILFFIHDTNDAHIDRMTAMVAYMQKLYRQTHKLFSEIMQAI</sequence>
<dbReference type="EMBL" id="QVEV01000018">
    <property type="protein sequence ID" value="RGC14749.1"/>
    <property type="molecule type" value="Genomic_DNA"/>
</dbReference>
<protein>
    <submittedName>
        <fullName evidence="1">Uncharacterized protein</fullName>
    </submittedName>
</protein>
<proteinExistence type="predicted"/>
<evidence type="ECO:0000313" key="2">
    <source>
        <dbReference type="Proteomes" id="UP000260025"/>
    </source>
</evidence>
<organism evidence="1 2">
    <name type="scientific">Clostridium innocuum</name>
    <dbReference type="NCBI Taxonomy" id="1522"/>
    <lineage>
        <taxon>Bacteria</taxon>
        <taxon>Bacillati</taxon>
        <taxon>Bacillota</taxon>
        <taxon>Clostridia</taxon>
        <taxon>Eubacteriales</taxon>
        <taxon>Clostridiaceae</taxon>
        <taxon>Clostridium</taxon>
    </lineage>
</organism>